<proteinExistence type="predicted"/>
<dbReference type="RefSeq" id="WP_072892147.1">
    <property type="nucleotide sequence ID" value="NZ_FQVW01000092.1"/>
</dbReference>
<accession>A0A1M5NX25</accession>
<gene>
    <name evidence="1" type="ORF">SAMN05216225_10922</name>
</gene>
<sequence>MSEYKQDILNYGDDVNDFDSSPFESLRMLHDRTNIHMVQNKLEFEEKVLLGYYDLKLIENANKMVKRLRNVYDFKLSDENKIPHEQWWWHLNKIAEGMMDFGISTEKGKAI</sequence>
<organism evidence="1 2">
    <name type="scientific">Ornithinibacillus halophilus</name>
    <dbReference type="NCBI Taxonomy" id="930117"/>
    <lineage>
        <taxon>Bacteria</taxon>
        <taxon>Bacillati</taxon>
        <taxon>Bacillota</taxon>
        <taxon>Bacilli</taxon>
        <taxon>Bacillales</taxon>
        <taxon>Bacillaceae</taxon>
        <taxon>Ornithinibacillus</taxon>
    </lineage>
</organism>
<dbReference type="EMBL" id="FQVW01000092">
    <property type="protein sequence ID" value="SHG94047.1"/>
    <property type="molecule type" value="Genomic_DNA"/>
</dbReference>
<dbReference type="AlphaFoldDB" id="A0A1M5NX25"/>
<dbReference type="Proteomes" id="UP000183988">
    <property type="component" value="Unassembled WGS sequence"/>
</dbReference>
<keyword evidence="2" id="KW-1185">Reference proteome</keyword>
<reference evidence="1 2" key="1">
    <citation type="submission" date="2016-11" db="EMBL/GenBank/DDBJ databases">
        <authorList>
            <person name="Jaros S."/>
            <person name="Januszkiewicz K."/>
            <person name="Wedrychowicz H."/>
        </authorList>
    </citation>
    <scope>NUCLEOTIDE SEQUENCE [LARGE SCALE GENOMIC DNA]</scope>
    <source>
        <strain evidence="1 2">IBRC-M 10683</strain>
    </source>
</reference>
<evidence type="ECO:0000313" key="2">
    <source>
        <dbReference type="Proteomes" id="UP000183988"/>
    </source>
</evidence>
<protein>
    <submittedName>
        <fullName evidence="1">Uncharacterized protein</fullName>
    </submittedName>
</protein>
<dbReference type="OrthoDB" id="2607569at2"/>
<name>A0A1M5NX25_9BACI</name>
<evidence type="ECO:0000313" key="1">
    <source>
        <dbReference type="EMBL" id="SHG94047.1"/>
    </source>
</evidence>